<dbReference type="Gene3D" id="2.20.25.10">
    <property type="match status" value="1"/>
</dbReference>
<reference evidence="3" key="1">
    <citation type="book" date="2010" name="EXTREMOPHILES" publisher="0:0-0">
        <title>Complete genome sequences of ten hyperthermophilic archaea reveal their metabolic capabilities and possible ecological roles.</title>
        <editorList>
            <person name="?"/>
        </editorList>
        <authorList>
            <person name="Ravin N.V."/>
            <person name="Mardanov A.V."/>
            <person name="Bonch-Osmolovskaya E.A."/>
            <person name="Skryabin K.G."/>
        </authorList>
    </citation>
    <scope>NUCLEOTIDE SEQUENCE [LARGE SCALE GENOMIC DNA]</scope>
    <source>
        <strain evidence="3">1505</strain>
    </source>
</reference>
<dbReference type="SUPFAM" id="SSF57783">
    <property type="entry name" value="Zinc beta-ribbon"/>
    <property type="match status" value="1"/>
</dbReference>
<dbReference type="GeneID" id="25406872"/>
<dbReference type="Proteomes" id="UP000266720">
    <property type="component" value="Chromosome"/>
</dbReference>
<organism evidence="2 3">
    <name type="scientific">Thermofilum adornatum 1505</name>
    <dbReference type="NCBI Taxonomy" id="697581"/>
    <lineage>
        <taxon>Archaea</taxon>
        <taxon>Thermoproteota</taxon>
        <taxon>Thermoprotei</taxon>
        <taxon>Thermofilales</taxon>
        <taxon>Thermofilaceae</taxon>
        <taxon>Thermofilum</taxon>
    </lineage>
</organism>
<dbReference type="KEGG" id="tcb:TCARB_1468"/>
<evidence type="ECO:0000259" key="1">
    <source>
        <dbReference type="SMART" id="SM00661"/>
    </source>
</evidence>
<accession>A0A3G1A6E8</accession>
<sequence length="93" mass="10725">MEFCPKCGGLMVPKKEGKNLYLVCSSCGYKVKVKKTEGYSTRETVTEEKKTRVSVFDVRSVSQAQEERQQAKEEYYEVFLETYSEAEETGEEE</sequence>
<evidence type="ECO:0000313" key="2">
    <source>
        <dbReference type="EMBL" id="AJB42512.1"/>
    </source>
</evidence>
<dbReference type="AlphaFoldDB" id="A0A3G1A6E8"/>
<proteinExistence type="predicted"/>
<name>A0A3G1A6E8_9CREN</name>
<feature type="domain" description="DNA-directed RNA polymerase II subunit RPB9-like zinc ribbon" evidence="1">
    <location>
        <begin position="2"/>
        <end position="55"/>
    </location>
</feature>
<dbReference type="GO" id="GO:0006351">
    <property type="term" value="P:DNA-templated transcription"/>
    <property type="evidence" value="ECO:0007669"/>
    <property type="project" value="InterPro"/>
</dbReference>
<dbReference type="EMBL" id="CP007493">
    <property type="protein sequence ID" value="AJB42512.1"/>
    <property type="molecule type" value="Genomic_DNA"/>
</dbReference>
<protein>
    <submittedName>
        <fullName evidence="2">Transcription factor S-related protein 2</fullName>
    </submittedName>
</protein>
<dbReference type="InterPro" id="IPR001529">
    <property type="entry name" value="Zn_ribbon_RPB9"/>
</dbReference>
<dbReference type="STRING" id="697581.TCARB_1468"/>
<dbReference type="RefSeq" id="WP_020962078.1">
    <property type="nucleotide sequence ID" value="NZ_CP007493.1"/>
</dbReference>
<gene>
    <name evidence="2" type="ORF">TCARB_1468</name>
</gene>
<evidence type="ECO:0000313" key="3">
    <source>
        <dbReference type="Proteomes" id="UP000266720"/>
    </source>
</evidence>
<dbReference type="Pfam" id="PF02150">
    <property type="entry name" value="Zn_ribbon_RPB9"/>
    <property type="match status" value="1"/>
</dbReference>
<dbReference type="SMART" id="SM00661">
    <property type="entry name" value="RPOL9"/>
    <property type="match status" value="1"/>
</dbReference>